<dbReference type="EMBL" id="GFDL01005815">
    <property type="protein sequence ID" value="JAV29230.1"/>
    <property type="molecule type" value="Transcribed_RNA"/>
</dbReference>
<sequence>MSNSIPALLLLATGFVTLITAQQIITRSDADQSSTAVRIDLIDDIEAFQAANAGLKVTPLEQTKSNDVRQQIIYAQGQRIAGDSLVSTNSESKQWPRLQDVTMNLSYPASGVGAVITYVQVIVNQSSNSGKGYVIAGGIGQRFIHLVIEAHSTSYFSYNSQIYGYF</sequence>
<name>A0A1Q3FNQ9_CULTA</name>
<protein>
    <submittedName>
        <fullName evidence="2">Putative transcription activator mbf2</fullName>
    </submittedName>
</protein>
<accession>A0A1Q3FNQ9</accession>
<feature type="signal peptide" evidence="1">
    <location>
        <begin position="1"/>
        <end position="21"/>
    </location>
</feature>
<reference evidence="2" key="1">
    <citation type="submission" date="2017-01" db="EMBL/GenBank/DDBJ databases">
        <title>A deep insight into the sialotranscriptome of adult male and female Cluex tarsalis mosquitoes.</title>
        <authorList>
            <person name="Ribeiro J.M."/>
            <person name="Moreira F."/>
            <person name="Bernard K.A."/>
            <person name="Calvo E."/>
        </authorList>
    </citation>
    <scope>NUCLEOTIDE SEQUENCE</scope>
    <source>
        <strain evidence="2">Kern County</strain>
        <tissue evidence="2">Salivary glands</tissue>
    </source>
</reference>
<dbReference type="InterPro" id="IPR031734">
    <property type="entry name" value="MBF2"/>
</dbReference>
<dbReference type="AlphaFoldDB" id="A0A1Q3FNQ9"/>
<proteinExistence type="predicted"/>
<dbReference type="Pfam" id="PF15868">
    <property type="entry name" value="MBF2"/>
    <property type="match status" value="1"/>
</dbReference>
<organism evidence="2">
    <name type="scientific">Culex tarsalis</name>
    <name type="common">Encephalitis mosquito</name>
    <dbReference type="NCBI Taxonomy" id="7177"/>
    <lineage>
        <taxon>Eukaryota</taxon>
        <taxon>Metazoa</taxon>
        <taxon>Ecdysozoa</taxon>
        <taxon>Arthropoda</taxon>
        <taxon>Hexapoda</taxon>
        <taxon>Insecta</taxon>
        <taxon>Pterygota</taxon>
        <taxon>Neoptera</taxon>
        <taxon>Endopterygota</taxon>
        <taxon>Diptera</taxon>
        <taxon>Nematocera</taxon>
        <taxon>Culicoidea</taxon>
        <taxon>Culicidae</taxon>
        <taxon>Culicinae</taxon>
        <taxon>Culicini</taxon>
        <taxon>Culex</taxon>
        <taxon>Culex</taxon>
    </lineage>
</organism>
<evidence type="ECO:0000313" key="2">
    <source>
        <dbReference type="EMBL" id="JAV29230.1"/>
    </source>
</evidence>
<keyword evidence="1" id="KW-0732">Signal</keyword>
<feature type="chain" id="PRO_5010286498" evidence="1">
    <location>
        <begin position="22"/>
        <end position="166"/>
    </location>
</feature>
<evidence type="ECO:0000256" key="1">
    <source>
        <dbReference type="SAM" id="SignalP"/>
    </source>
</evidence>